<dbReference type="OrthoDB" id="9809047at2"/>
<dbReference type="GO" id="GO:0005737">
    <property type="term" value="C:cytoplasm"/>
    <property type="evidence" value="ECO:0007669"/>
    <property type="project" value="UniProtKB-SubCell"/>
</dbReference>
<name>A0A1G8YQG7_9FIRM</name>
<evidence type="ECO:0000256" key="2">
    <source>
        <dbReference type="ARBA" id="ARBA00022490"/>
    </source>
</evidence>
<keyword evidence="2" id="KW-0963">Cytoplasm</keyword>
<dbReference type="Pfam" id="PF00381">
    <property type="entry name" value="PTS-HPr"/>
    <property type="match status" value="1"/>
</dbReference>
<evidence type="ECO:0000313" key="6">
    <source>
        <dbReference type="Proteomes" id="UP000198718"/>
    </source>
</evidence>
<dbReference type="InterPro" id="IPR000032">
    <property type="entry name" value="HPr-like"/>
</dbReference>
<dbReference type="InterPro" id="IPR050399">
    <property type="entry name" value="HPr"/>
</dbReference>
<evidence type="ECO:0000256" key="3">
    <source>
        <dbReference type="ARBA" id="ARBA00022683"/>
    </source>
</evidence>
<comment type="subcellular location">
    <subcellularLocation>
        <location evidence="1">Cytoplasm</location>
    </subcellularLocation>
</comment>
<dbReference type="NCBIfam" id="TIGR01003">
    <property type="entry name" value="PTS_HPr_family"/>
    <property type="match status" value="1"/>
</dbReference>
<reference evidence="5 6" key="1">
    <citation type="submission" date="2016-10" db="EMBL/GenBank/DDBJ databases">
        <authorList>
            <person name="de Groot N.N."/>
        </authorList>
    </citation>
    <scope>NUCLEOTIDE SEQUENCE [LARGE SCALE GENOMIC DNA]</scope>
    <source>
        <strain evidence="5 6">DSM 18346</strain>
    </source>
</reference>
<dbReference type="InterPro" id="IPR035895">
    <property type="entry name" value="HPr-like_sf"/>
</dbReference>
<dbReference type="EMBL" id="FNFP01000001">
    <property type="protein sequence ID" value="SDK04996.1"/>
    <property type="molecule type" value="Genomic_DNA"/>
</dbReference>
<dbReference type="SUPFAM" id="SSF55594">
    <property type="entry name" value="HPr-like"/>
    <property type="match status" value="1"/>
</dbReference>
<feature type="domain" description="HPr" evidence="4">
    <location>
        <begin position="1"/>
        <end position="87"/>
    </location>
</feature>
<dbReference type="Gene3D" id="3.30.1340.10">
    <property type="entry name" value="HPr-like"/>
    <property type="match status" value="1"/>
</dbReference>
<sequence length="87" mass="9911">MLEKKIHIQNEKGINARPASLLVREATKFKAESYIIKDGNAYNCKSIMNIMSMLARQGEEILLRVEGSDEEKAIKALVTLIENFRDE</sequence>
<gene>
    <name evidence="5" type="ORF">SAMN05660472_00615</name>
</gene>
<organism evidence="5 6">
    <name type="scientific">Natronincola ferrireducens</name>
    <dbReference type="NCBI Taxonomy" id="393762"/>
    <lineage>
        <taxon>Bacteria</taxon>
        <taxon>Bacillati</taxon>
        <taxon>Bacillota</taxon>
        <taxon>Clostridia</taxon>
        <taxon>Peptostreptococcales</taxon>
        <taxon>Natronincolaceae</taxon>
        <taxon>Natronincola</taxon>
    </lineage>
</organism>
<dbReference type="PANTHER" id="PTHR33705">
    <property type="entry name" value="PHOSPHOCARRIER PROTEIN HPR"/>
    <property type="match status" value="1"/>
</dbReference>
<dbReference type="Proteomes" id="UP000198718">
    <property type="component" value="Unassembled WGS sequence"/>
</dbReference>
<protein>
    <submittedName>
        <fullName evidence="5">Phosphocarrier protein</fullName>
    </submittedName>
</protein>
<dbReference type="PRINTS" id="PR00107">
    <property type="entry name" value="PHOSPHOCPHPR"/>
</dbReference>
<keyword evidence="6" id="KW-1185">Reference proteome</keyword>
<dbReference type="PROSITE" id="PS51350">
    <property type="entry name" value="PTS_HPR_DOM"/>
    <property type="match status" value="1"/>
</dbReference>
<evidence type="ECO:0000313" key="5">
    <source>
        <dbReference type="EMBL" id="SDK04996.1"/>
    </source>
</evidence>
<keyword evidence="3" id="KW-0598">Phosphotransferase system</keyword>
<dbReference type="GO" id="GO:0009401">
    <property type="term" value="P:phosphoenolpyruvate-dependent sugar phosphotransferase system"/>
    <property type="evidence" value="ECO:0007669"/>
    <property type="project" value="UniProtKB-KW"/>
</dbReference>
<dbReference type="RefSeq" id="WP_090550113.1">
    <property type="nucleotide sequence ID" value="NZ_FNFP01000001.1"/>
</dbReference>
<evidence type="ECO:0000259" key="4">
    <source>
        <dbReference type="PROSITE" id="PS51350"/>
    </source>
</evidence>
<accession>A0A1G8YQG7</accession>
<dbReference type="AlphaFoldDB" id="A0A1G8YQG7"/>
<dbReference type="STRING" id="393762.SAMN05660472_00615"/>
<dbReference type="PANTHER" id="PTHR33705:SF2">
    <property type="entry name" value="PHOSPHOCARRIER PROTEIN NPR"/>
    <property type="match status" value="1"/>
</dbReference>
<dbReference type="CDD" id="cd00367">
    <property type="entry name" value="PTS-HPr_like"/>
    <property type="match status" value="1"/>
</dbReference>
<proteinExistence type="predicted"/>
<evidence type="ECO:0000256" key="1">
    <source>
        <dbReference type="ARBA" id="ARBA00004496"/>
    </source>
</evidence>